<proteinExistence type="predicted"/>
<protein>
    <submittedName>
        <fullName evidence="1">Uncharacterized protein</fullName>
    </submittedName>
</protein>
<dbReference type="AlphaFoldDB" id="A0A2U3N6D8"/>
<dbReference type="Proteomes" id="UP000241595">
    <property type="component" value="Unassembled WGS sequence"/>
</dbReference>
<dbReference type="RefSeq" id="WP_077098143.1">
    <property type="nucleotide sequence ID" value="NZ_LT717698.1"/>
</dbReference>
<dbReference type="OrthoDB" id="4555700at2"/>
<dbReference type="EMBL" id="FTRV01000009">
    <property type="protein sequence ID" value="SPM27093.1"/>
    <property type="molecule type" value="Genomic_DNA"/>
</dbReference>
<evidence type="ECO:0000313" key="2">
    <source>
        <dbReference type="Proteomes" id="UP000241595"/>
    </source>
</evidence>
<accession>A0A2U3N6D8</accession>
<evidence type="ECO:0000313" key="1">
    <source>
        <dbReference type="EMBL" id="SPM27093.1"/>
    </source>
</evidence>
<gene>
    <name evidence="1" type="ORF">MTAB308_568</name>
</gene>
<reference evidence="1 2" key="1">
    <citation type="submission" date="2017-01" db="EMBL/GenBank/DDBJ databases">
        <authorList>
            <consortium name="Urmite Genomes"/>
        </authorList>
    </citation>
    <scope>NUCLEOTIDE SEQUENCE [LARGE SCALE GENOMIC DNA]</scope>
    <source>
        <strain evidence="1 2">AB308</strain>
    </source>
</reference>
<dbReference type="STRING" id="1841859.GCA_900157385_00564"/>
<name>A0A2U3N6D8_9MYCO</name>
<sequence>MVPGFAAQRATHVDGPCLRYRLDVLAVSAADVVQSAGGWLFDRARAGWPVSVLAVGAGDAQPLRILGLRTVDLETKPVSEFLSTEDGTGRTLAVSAELFATDVAVREQVFTALDRRLTEVALWGPGWPPAVNRAMTNVQHVLSAAARVFKGYAPAAAGTPCDPVEPTETLLCDLATSLPVDSRPIGLG</sequence>
<organism evidence="1 2">
    <name type="scientific">Mycobacterium terramassiliense</name>
    <dbReference type="NCBI Taxonomy" id="1841859"/>
    <lineage>
        <taxon>Bacteria</taxon>
        <taxon>Bacillati</taxon>
        <taxon>Actinomycetota</taxon>
        <taxon>Actinomycetes</taxon>
        <taxon>Mycobacteriales</taxon>
        <taxon>Mycobacteriaceae</taxon>
        <taxon>Mycobacterium</taxon>
    </lineage>
</organism>
<keyword evidence="2" id="KW-1185">Reference proteome</keyword>